<dbReference type="InterPro" id="IPR013785">
    <property type="entry name" value="Aldolase_TIM"/>
</dbReference>
<keyword evidence="2" id="KW-0004">4Fe-4S</keyword>
<feature type="domain" description="Radical SAM core" evidence="8">
    <location>
        <begin position="11"/>
        <end position="216"/>
    </location>
</feature>
<dbReference type="Proteomes" id="UP000095765">
    <property type="component" value="Unassembled WGS sequence"/>
</dbReference>
<dbReference type="PROSITE" id="PS51918">
    <property type="entry name" value="RADICAL_SAM"/>
    <property type="match status" value="1"/>
</dbReference>
<dbReference type="InterPro" id="IPR000385">
    <property type="entry name" value="MoaA_NifB_PqqE_Fe-S-bd_CS"/>
</dbReference>
<dbReference type="InterPro" id="IPR023885">
    <property type="entry name" value="4Fe4S-binding_SPASM_dom"/>
</dbReference>
<accession>A0A174TX31</accession>
<proteinExistence type="predicted"/>
<reference evidence="9 10" key="1">
    <citation type="submission" date="2015-09" db="EMBL/GenBank/DDBJ databases">
        <authorList>
            <consortium name="Pathogen Informatics"/>
        </authorList>
    </citation>
    <scope>NUCLEOTIDE SEQUENCE [LARGE SCALE GENOMIC DNA]</scope>
    <source>
        <strain evidence="9 10">2789STDY5834939</strain>
    </source>
</reference>
<dbReference type="SFLD" id="SFLDS00029">
    <property type="entry name" value="Radical_SAM"/>
    <property type="match status" value="1"/>
</dbReference>
<dbReference type="InterPro" id="IPR050377">
    <property type="entry name" value="Radical_SAM_PqqE_MftC-like"/>
</dbReference>
<evidence type="ECO:0000256" key="3">
    <source>
        <dbReference type="ARBA" id="ARBA00022691"/>
    </source>
</evidence>
<evidence type="ECO:0000256" key="2">
    <source>
        <dbReference type="ARBA" id="ARBA00022485"/>
    </source>
</evidence>
<protein>
    <submittedName>
        <fullName evidence="9">Molybdenum cofactor biosynthesis protein A</fullName>
    </submittedName>
</protein>
<evidence type="ECO:0000256" key="1">
    <source>
        <dbReference type="ARBA" id="ARBA00001966"/>
    </source>
</evidence>
<dbReference type="Pfam" id="PF13186">
    <property type="entry name" value="SPASM"/>
    <property type="match status" value="1"/>
</dbReference>
<dbReference type="SUPFAM" id="SSF102114">
    <property type="entry name" value="Radical SAM enzymes"/>
    <property type="match status" value="1"/>
</dbReference>
<evidence type="ECO:0000256" key="7">
    <source>
        <dbReference type="ARBA" id="ARBA00023014"/>
    </source>
</evidence>
<dbReference type="GO" id="GO:0046872">
    <property type="term" value="F:metal ion binding"/>
    <property type="evidence" value="ECO:0007669"/>
    <property type="project" value="UniProtKB-KW"/>
</dbReference>
<keyword evidence="6" id="KW-0408">Iron</keyword>
<evidence type="ECO:0000256" key="5">
    <source>
        <dbReference type="ARBA" id="ARBA00023002"/>
    </source>
</evidence>
<dbReference type="Gene3D" id="3.20.20.70">
    <property type="entry name" value="Aldolase class I"/>
    <property type="match status" value="1"/>
</dbReference>
<dbReference type="EMBL" id="CZBE01000029">
    <property type="protein sequence ID" value="CUQ14462.1"/>
    <property type="molecule type" value="Genomic_DNA"/>
</dbReference>
<dbReference type="PANTHER" id="PTHR11228:SF7">
    <property type="entry name" value="PQQA PEPTIDE CYCLASE"/>
    <property type="match status" value="1"/>
</dbReference>
<dbReference type="GO" id="GO:0051539">
    <property type="term" value="F:4 iron, 4 sulfur cluster binding"/>
    <property type="evidence" value="ECO:0007669"/>
    <property type="project" value="UniProtKB-KW"/>
</dbReference>
<comment type="cofactor">
    <cofactor evidence="1">
        <name>[4Fe-4S] cluster</name>
        <dbReference type="ChEBI" id="CHEBI:49883"/>
    </cofactor>
</comment>
<sequence length="291" mass="32474">MYERDGSMTENRRFSRVYIELTNICNLDCTFCPKTKRPPHVLPYEQFCVLADAVRPYTDYIYLHLMGEPLLHPQLFEILAYCQKVDLKVNITTNGTLLRSVKETIFTAGSVRKIAVSLHSFEANRKDSLLDGYLDDVFEAVRLARAAGIICELRLWNGGGAEALNSSIVSRIGQAFDVQPGGIPDGFSDRKLGENLHLVFAPSFEWPSLEAQSSGDAVFCRGLRDHFGILCDGTVVPCCLDGDGVISLGNALEMPLNAILNSQRAWAIYNGFSHRRAVEPLCQRCGYARRF</sequence>
<dbReference type="InterPro" id="IPR058240">
    <property type="entry name" value="rSAM_sf"/>
</dbReference>
<keyword evidence="7" id="KW-0411">Iron-sulfur</keyword>
<dbReference type="CDD" id="cd01335">
    <property type="entry name" value="Radical_SAM"/>
    <property type="match status" value="1"/>
</dbReference>
<dbReference type="InterPro" id="IPR007197">
    <property type="entry name" value="rSAM"/>
</dbReference>
<evidence type="ECO:0000313" key="10">
    <source>
        <dbReference type="Proteomes" id="UP000095765"/>
    </source>
</evidence>
<keyword evidence="4" id="KW-0479">Metal-binding</keyword>
<organism evidence="9 10">
    <name type="scientific">Anaerotruncus colihominis</name>
    <dbReference type="NCBI Taxonomy" id="169435"/>
    <lineage>
        <taxon>Bacteria</taxon>
        <taxon>Bacillati</taxon>
        <taxon>Bacillota</taxon>
        <taxon>Clostridia</taxon>
        <taxon>Eubacteriales</taxon>
        <taxon>Oscillospiraceae</taxon>
        <taxon>Anaerotruncus</taxon>
    </lineage>
</organism>
<dbReference type="Pfam" id="PF04055">
    <property type="entry name" value="Radical_SAM"/>
    <property type="match status" value="1"/>
</dbReference>
<gene>
    <name evidence="9" type="ORF">ERS852551_03303</name>
</gene>
<dbReference type="GO" id="GO:0016491">
    <property type="term" value="F:oxidoreductase activity"/>
    <property type="evidence" value="ECO:0007669"/>
    <property type="project" value="UniProtKB-KW"/>
</dbReference>
<evidence type="ECO:0000256" key="6">
    <source>
        <dbReference type="ARBA" id="ARBA00023004"/>
    </source>
</evidence>
<dbReference type="PROSITE" id="PS01305">
    <property type="entry name" value="MOAA_NIFB_PQQE"/>
    <property type="match status" value="1"/>
</dbReference>
<keyword evidence="3" id="KW-0949">S-adenosyl-L-methionine</keyword>
<evidence type="ECO:0000256" key="4">
    <source>
        <dbReference type="ARBA" id="ARBA00022723"/>
    </source>
</evidence>
<name>A0A174TX31_9FIRM</name>
<evidence type="ECO:0000259" key="8">
    <source>
        <dbReference type="PROSITE" id="PS51918"/>
    </source>
</evidence>
<dbReference type="CDD" id="cd21122">
    <property type="entry name" value="SPASM_rSAM"/>
    <property type="match status" value="1"/>
</dbReference>
<dbReference type="AlphaFoldDB" id="A0A174TX31"/>
<dbReference type="PANTHER" id="PTHR11228">
    <property type="entry name" value="RADICAL SAM DOMAIN PROTEIN"/>
    <property type="match status" value="1"/>
</dbReference>
<keyword evidence="5" id="KW-0560">Oxidoreductase</keyword>
<evidence type="ECO:0000313" key="9">
    <source>
        <dbReference type="EMBL" id="CUQ14462.1"/>
    </source>
</evidence>
<dbReference type="SFLD" id="SFLDG01067">
    <property type="entry name" value="SPASM/twitch_domain_containing"/>
    <property type="match status" value="1"/>
</dbReference>